<evidence type="ECO:0000313" key="3">
    <source>
        <dbReference type="Proteomes" id="UP000886520"/>
    </source>
</evidence>
<organism evidence="2 3">
    <name type="scientific">Adiantum capillus-veneris</name>
    <name type="common">Maidenhair fern</name>
    <dbReference type="NCBI Taxonomy" id="13818"/>
    <lineage>
        <taxon>Eukaryota</taxon>
        <taxon>Viridiplantae</taxon>
        <taxon>Streptophyta</taxon>
        <taxon>Embryophyta</taxon>
        <taxon>Tracheophyta</taxon>
        <taxon>Polypodiopsida</taxon>
        <taxon>Polypodiidae</taxon>
        <taxon>Polypodiales</taxon>
        <taxon>Pteridineae</taxon>
        <taxon>Pteridaceae</taxon>
        <taxon>Vittarioideae</taxon>
        <taxon>Adiantum</taxon>
    </lineage>
</organism>
<feature type="compositionally biased region" description="Basic and acidic residues" evidence="1">
    <location>
        <begin position="41"/>
        <end position="63"/>
    </location>
</feature>
<reference evidence="2" key="1">
    <citation type="submission" date="2021-01" db="EMBL/GenBank/DDBJ databases">
        <title>Adiantum capillus-veneris genome.</title>
        <authorList>
            <person name="Fang Y."/>
            <person name="Liao Q."/>
        </authorList>
    </citation>
    <scope>NUCLEOTIDE SEQUENCE</scope>
    <source>
        <strain evidence="2">H3</strain>
        <tissue evidence="2">Leaf</tissue>
    </source>
</reference>
<dbReference type="Proteomes" id="UP000886520">
    <property type="component" value="Chromosome 12"/>
</dbReference>
<dbReference type="AlphaFoldDB" id="A0A9D4ZGU9"/>
<dbReference type="EMBL" id="JABFUD020000012">
    <property type="protein sequence ID" value="KAI5072341.1"/>
    <property type="molecule type" value="Genomic_DNA"/>
</dbReference>
<comment type="caution">
    <text evidence="2">The sequence shown here is derived from an EMBL/GenBank/DDBJ whole genome shotgun (WGS) entry which is preliminary data.</text>
</comment>
<proteinExistence type="predicted"/>
<evidence type="ECO:0000313" key="2">
    <source>
        <dbReference type="EMBL" id="KAI5072341.1"/>
    </source>
</evidence>
<name>A0A9D4ZGU9_ADICA</name>
<feature type="region of interest" description="Disordered" evidence="1">
    <location>
        <begin position="41"/>
        <end position="73"/>
    </location>
</feature>
<sequence length="153" mass="17044">LLQDVANFSSTEDDTTFWSRLIHPEANTALAPRATRNAKSYAEDYHAEKPMKRRRPSGDVKERPAKRHARASEVVVARAPKIEGAAAPVSVGQGGTLSKKDAIAFVRVVKWPVWKKRNCLSKLEKESKPSTDIPLMHSIRSTILVTQELFVVV</sequence>
<protein>
    <submittedName>
        <fullName evidence="2">Uncharacterized protein</fullName>
    </submittedName>
</protein>
<accession>A0A9D4ZGU9</accession>
<gene>
    <name evidence="2" type="ORF">GOP47_0012447</name>
</gene>
<feature type="non-terminal residue" evidence="2">
    <location>
        <position position="1"/>
    </location>
</feature>
<keyword evidence="3" id="KW-1185">Reference proteome</keyword>
<evidence type="ECO:0000256" key="1">
    <source>
        <dbReference type="SAM" id="MobiDB-lite"/>
    </source>
</evidence>